<reference evidence="1 2" key="1">
    <citation type="submission" date="2024-06" db="EMBL/GenBank/DDBJ databases">
        <title>Sorghum-associated microbial communities from plants grown in Nebraska, USA.</title>
        <authorList>
            <person name="Schachtman D."/>
        </authorList>
    </citation>
    <scope>NUCLEOTIDE SEQUENCE [LARGE SCALE GENOMIC DNA]</scope>
    <source>
        <strain evidence="1 2">1757</strain>
    </source>
</reference>
<dbReference type="EMBL" id="JBEPSD010000005">
    <property type="protein sequence ID" value="MET4571115.1"/>
    <property type="molecule type" value="Genomic_DNA"/>
</dbReference>
<dbReference type="Proteomes" id="UP001549251">
    <property type="component" value="Unassembled WGS sequence"/>
</dbReference>
<keyword evidence="2" id="KW-1185">Reference proteome</keyword>
<evidence type="ECO:0000313" key="2">
    <source>
        <dbReference type="Proteomes" id="UP001549251"/>
    </source>
</evidence>
<proteinExistence type="predicted"/>
<organism evidence="1 2">
    <name type="scientific">Rhodanobacter soli</name>
    <dbReference type="NCBI Taxonomy" id="590609"/>
    <lineage>
        <taxon>Bacteria</taxon>
        <taxon>Pseudomonadati</taxon>
        <taxon>Pseudomonadota</taxon>
        <taxon>Gammaproteobacteria</taxon>
        <taxon>Lysobacterales</taxon>
        <taxon>Rhodanobacteraceae</taxon>
        <taxon>Rhodanobacter</taxon>
    </lineage>
</organism>
<accession>A0ABV2Q2A1</accession>
<protein>
    <submittedName>
        <fullName evidence="1">Uncharacterized protein</fullName>
    </submittedName>
</protein>
<gene>
    <name evidence="1" type="ORF">ABIE04_003498</name>
</gene>
<comment type="caution">
    <text evidence="1">The sequence shown here is derived from an EMBL/GenBank/DDBJ whole genome shotgun (WGS) entry which is preliminary data.</text>
</comment>
<name>A0ABV2Q2A1_9GAMM</name>
<sequence>MNDRPRLDGVRFPLVLLVVFLLAAAALGISPHYRQDWLIAAGAMLRRRWSPPGADESVASADVQA</sequence>
<evidence type="ECO:0000313" key="1">
    <source>
        <dbReference type="EMBL" id="MET4571115.1"/>
    </source>
</evidence>
<dbReference type="RefSeq" id="WP_354553152.1">
    <property type="nucleotide sequence ID" value="NZ_JBEPSD010000005.1"/>
</dbReference>